<name>A0AAD8IUS2_9APIA</name>
<dbReference type="PROSITE" id="PS00086">
    <property type="entry name" value="CYTOCHROME_P450"/>
    <property type="match status" value="1"/>
</dbReference>
<evidence type="ECO:0000256" key="7">
    <source>
        <dbReference type="ARBA" id="ARBA00023002"/>
    </source>
</evidence>
<dbReference type="Proteomes" id="UP001237642">
    <property type="component" value="Unassembled WGS sequence"/>
</dbReference>
<dbReference type="GO" id="GO:0020037">
    <property type="term" value="F:heme binding"/>
    <property type="evidence" value="ECO:0007669"/>
    <property type="project" value="InterPro"/>
</dbReference>
<comment type="cofactor">
    <cofactor evidence="11">
        <name>heme</name>
        <dbReference type="ChEBI" id="CHEBI:30413"/>
    </cofactor>
</comment>
<dbReference type="FunFam" id="1.10.630.10:FF:000029">
    <property type="entry name" value="Cytochrome P450 734A1"/>
    <property type="match status" value="1"/>
</dbReference>
<gene>
    <name evidence="13" type="ORF">POM88_011568</name>
</gene>
<evidence type="ECO:0000256" key="2">
    <source>
        <dbReference type="ARBA" id="ARBA00010617"/>
    </source>
</evidence>
<comment type="caution">
    <text evidence="13">The sequence shown here is derived from an EMBL/GenBank/DDBJ whole genome shotgun (WGS) entry which is preliminary data.</text>
</comment>
<dbReference type="GO" id="GO:0004497">
    <property type="term" value="F:monooxygenase activity"/>
    <property type="evidence" value="ECO:0007669"/>
    <property type="project" value="UniProtKB-KW"/>
</dbReference>
<dbReference type="InterPro" id="IPR050665">
    <property type="entry name" value="Cytochrome_P450_Monooxygen"/>
</dbReference>
<feature type="binding site" description="axial binding residue" evidence="11">
    <location>
        <position position="453"/>
    </location>
    <ligand>
        <name>heme</name>
        <dbReference type="ChEBI" id="CHEBI:30413"/>
    </ligand>
    <ligandPart>
        <name>Fe</name>
        <dbReference type="ChEBI" id="CHEBI:18248"/>
    </ligandPart>
</feature>
<dbReference type="InterPro" id="IPR001128">
    <property type="entry name" value="Cyt_P450"/>
</dbReference>
<evidence type="ECO:0000256" key="3">
    <source>
        <dbReference type="ARBA" id="ARBA00022617"/>
    </source>
</evidence>
<protein>
    <submittedName>
        <fullName evidence="13">Cytochrome P450, family 721, subfamily A, polypeptide 1</fullName>
    </submittedName>
</protein>
<evidence type="ECO:0000256" key="8">
    <source>
        <dbReference type="ARBA" id="ARBA00023004"/>
    </source>
</evidence>
<evidence type="ECO:0000256" key="9">
    <source>
        <dbReference type="ARBA" id="ARBA00023033"/>
    </source>
</evidence>
<evidence type="ECO:0000256" key="12">
    <source>
        <dbReference type="RuleBase" id="RU000461"/>
    </source>
</evidence>
<organism evidence="13 14">
    <name type="scientific">Heracleum sosnowskyi</name>
    <dbReference type="NCBI Taxonomy" id="360622"/>
    <lineage>
        <taxon>Eukaryota</taxon>
        <taxon>Viridiplantae</taxon>
        <taxon>Streptophyta</taxon>
        <taxon>Embryophyta</taxon>
        <taxon>Tracheophyta</taxon>
        <taxon>Spermatophyta</taxon>
        <taxon>Magnoliopsida</taxon>
        <taxon>eudicotyledons</taxon>
        <taxon>Gunneridae</taxon>
        <taxon>Pentapetalae</taxon>
        <taxon>asterids</taxon>
        <taxon>campanulids</taxon>
        <taxon>Apiales</taxon>
        <taxon>Apiaceae</taxon>
        <taxon>Apioideae</taxon>
        <taxon>apioid superclade</taxon>
        <taxon>Tordylieae</taxon>
        <taxon>Tordyliinae</taxon>
        <taxon>Heracleum</taxon>
    </lineage>
</organism>
<dbReference type="PRINTS" id="PR00463">
    <property type="entry name" value="EP450I"/>
</dbReference>
<keyword evidence="9 12" id="KW-0503">Monooxygenase</keyword>
<evidence type="ECO:0000313" key="13">
    <source>
        <dbReference type="EMBL" id="KAK1392512.1"/>
    </source>
</evidence>
<evidence type="ECO:0000256" key="10">
    <source>
        <dbReference type="ARBA" id="ARBA00023136"/>
    </source>
</evidence>
<dbReference type="PANTHER" id="PTHR24282:SF211">
    <property type="entry name" value="CYTOCHROME P450-RELATED"/>
    <property type="match status" value="1"/>
</dbReference>
<proteinExistence type="inferred from homology"/>
<dbReference type="PANTHER" id="PTHR24282">
    <property type="entry name" value="CYTOCHROME P450 FAMILY MEMBER"/>
    <property type="match status" value="1"/>
</dbReference>
<keyword evidence="10" id="KW-0472">Membrane</keyword>
<keyword evidence="14" id="KW-1185">Reference proteome</keyword>
<dbReference type="GO" id="GO:0009805">
    <property type="term" value="P:coumarin biosynthetic process"/>
    <property type="evidence" value="ECO:0007669"/>
    <property type="project" value="UniProtKB-ARBA"/>
</dbReference>
<sequence>MLLSKLSMYFLLLILVLTLSKLTHKFIWIPLRIQHHFRKQGIKGPAYRVVFGNSAEIRRQMLAEAESTAIVFNHDIVQRVMPHYYNWSNEHGKNFLYWFGPKPRLAIADPDLIKEVLMNSSGCFEKPKFNPLAKLLFGDGLIALMGEKWAVHRRITAQAFNMERVKDWVPEMVASTRKMLDKWEEERGGREKYEIDVHKELHELSADIISRTAFGSNFEEGKHIFELQDQQTGLVLQALRSVYVPGFKFLPTKKNRMRWRLDKETQESIRTLLESNKTRDSPKCLLTLLMSPYKNQENKEEKLSSEEIIDECKTFYFAGKETTANHLTWTLLLLALHQEWQEKAREEVSRVCGESSFPTADNCTDLKIINMILNETLRLYPPAVMLMRETSRSVKLGSLEIPADTQLFLPMTAIHHDTEMWGVDAKEFNPMRFGESRKHLAAFFPFSLGSRICVGQNLAMVEAKMVLAMVVQQYYLEVSPSYVHAPRQSMTMQPQFGAQILFTRIPK</sequence>
<comment type="subcellular location">
    <subcellularLocation>
        <location evidence="1">Membrane</location>
    </subcellularLocation>
</comment>
<reference evidence="13" key="2">
    <citation type="submission" date="2023-05" db="EMBL/GenBank/DDBJ databases">
        <authorList>
            <person name="Schelkunov M.I."/>
        </authorList>
    </citation>
    <scope>NUCLEOTIDE SEQUENCE</scope>
    <source>
        <strain evidence="13">Hsosn_3</strain>
        <tissue evidence="13">Leaf</tissue>
    </source>
</reference>
<dbReference type="PRINTS" id="PR00385">
    <property type="entry name" value="P450"/>
</dbReference>
<comment type="similarity">
    <text evidence="2 12">Belongs to the cytochrome P450 family.</text>
</comment>
<dbReference type="InterPro" id="IPR036396">
    <property type="entry name" value="Cyt_P450_sf"/>
</dbReference>
<dbReference type="GO" id="GO:0016705">
    <property type="term" value="F:oxidoreductase activity, acting on paired donors, with incorporation or reduction of molecular oxygen"/>
    <property type="evidence" value="ECO:0007669"/>
    <property type="project" value="InterPro"/>
</dbReference>
<keyword evidence="5 11" id="KW-0479">Metal-binding</keyword>
<keyword evidence="3 11" id="KW-0349">Heme</keyword>
<dbReference type="SUPFAM" id="SSF48264">
    <property type="entry name" value="Cytochrome P450"/>
    <property type="match status" value="1"/>
</dbReference>
<dbReference type="EMBL" id="JAUIZM010000003">
    <property type="protein sequence ID" value="KAK1392512.1"/>
    <property type="molecule type" value="Genomic_DNA"/>
</dbReference>
<keyword evidence="7 12" id="KW-0560">Oxidoreductase</keyword>
<evidence type="ECO:0000256" key="1">
    <source>
        <dbReference type="ARBA" id="ARBA00004370"/>
    </source>
</evidence>
<dbReference type="InterPro" id="IPR017972">
    <property type="entry name" value="Cyt_P450_CS"/>
</dbReference>
<dbReference type="Pfam" id="PF00067">
    <property type="entry name" value="p450"/>
    <property type="match status" value="1"/>
</dbReference>
<evidence type="ECO:0000313" key="14">
    <source>
        <dbReference type="Proteomes" id="UP001237642"/>
    </source>
</evidence>
<keyword evidence="4" id="KW-0812">Transmembrane</keyword>
<dbReference type="Gene3D" id="1.10.630.10">
    <property type="entry name" value="Cytochrome P450"/>
    <property type="match status" value="1"/>
</dbReference>
<evidence type="ECO:0000256" key="5">
    <source>
        <dbReference type="ARBA" id="ARBA00022723"/>
    </source>
</evidence>
<evidence type="ECO:0000256" key="6">
    <source>
        <dbReference type="ARBA" id="ARBA00022989"/>
    </source>
</evidence>
<accession>A0AAD8IUS2</accession>
<dbReference type="InterPro" id="IPR002401">
    <property type="entry name" value="Cyt_P450_E_grp-I"/>
</dbReference>
<keyword evidence="6" id="KW-1133">Transmembrane helix</keyword>
<evidence type="ECO:0000256" key="11">
    <source>
        <dbReference type="PIRSR" id="PIRSR602401-1"/>
    </source>
</evidence>
<reference evidence="13" key="1">
    <citation type="submission" date="2023-02" db="EMBL/GenBank/DDBJ databases">
        <title>Genome of toxic invasive species Heracleum sosnowskyi carries increased number of genes despite the absence of recent whole-genome duplications.</title>
        <authorList>
            <person name="Schelkunov M."/>
            <person name="Shtratnikova V."/>
            <person name="Makarenko M."/>
            <person name="Klepikova A."/>
            <person name="Omelchenko D."/>
            <person name="Novikova G."/>
            <person name="Obukhova E."/>
            <person name="Bogdanov V."/>
            <person name="Penin A."/>
            <person name="Logacheva M."/>
        </authorList>
    </citation>
    <scope>NUCLEOTIDE SEQUENCE</scope>
    <source>
        <strain evidence="13">Hsosn_3</strain>
        <tissue evidence="13">Leaf</tissue>
    </source>
</reference>
<dbReference type="GO" id="GO:0005506">
    <property type="term" value="F:iron ion binding"/>
    <property type="evidence" value="ECO:0007669"/>
    <property type="project" value="InterPro"/>
</dbReference>
<dbReference type="AlphaFoldDB" id="A0AAD8IUS2"/>
<keyword evidence="8 11" id="KW-0408">Iron</keyword>
<evidence type="ECO:0000256" key="4">
    <source>
        <dbReference type="ARBA" id="ARBA00022692"/>
    </source>
</evidence>
<dbReference type="GO" id="GO:0016020">
    <property type="term" value="C:membrane"/>
    <property type="evidence" value="ECO:0007669"/>
    <property type="project" value="UniProtKB-SubCell"/>
</dbReference>